<proteinExistence type="predicted"/>
<keyword evidence="2" id="KW-0808">Transferase</keyword>
<dbReference type="AlphaFoldDB" id="A0A0P7ZRI7"/>
<feature type="domain" description="Rhodanese" evidence="1">
    <location>
        <begin position="45"/>
        <end position="135"/>
    </location>
</feature>
<dbReference type="PANTHER" id="PTHR44086">
    <property type="entry name" value="THIOSULFATE SULFURTRANSFERASE RDL2, MITOCHONDRIAL-RELATED"/>
    <property type="match status" value="1"/>
</dbReference>
<sequence>MNLLRSVAHLPQTLAWKGVNYWVRRSFPSVQTISTQQLAHRLSQNTAAPVLIDTRSQEEYALSHLPDAHHAKTLDDAEAILEKANPFGEKAVVLYCSVGYRSGRLGTALQQAGHTVLNLEGSIFQWANEGRQLQPSNAVHPYNRLWGCLLSPANRS</sequence>
<dbReference type="Gene3D" id="3.40.250.10">
    <property type="entry name" value="Rhodanese-like domain"/>
    <property type="match status" value="1"/>
</dbReference>
<dbReference type="PANTHER" id="PTHR44086:SF13">
    <property type="entry name" value="THIOSULFATE SULFURTRANSFERASE PSPE"/>
    <property type="match status" value="1"/>
</dbReference>
<reference evidence="2 3" key="1">
    <citation type="submission" date="2015-09" db="EMBL/GenBank/DDBJ databases">
        <title>Identification and resolution of microdiversity through metagenomic sequencing of parallel consortia.</title>
        <authorList>
            <person name="Nelson W.C."/>
            <person name="Romine M.F."/>
            <person name="Lindemann S.R."/>
        </authorList>
    </citation>
    <scope>NUCLEOTIDE SEQUENCE [LARGE SCALE GENOMIC DNA]</scope>
    <source>
        <strain evidence="2">Ana</strain>
    </source>
</reference>
<gene>
    <name evidence="2" type="ORF">HLUCCA11_21140</name>
</gene>
<protein>
    <submittedName>
        <fullName evidence="2">Rhodanese-related sulfurtransferase</fullName>
    </submittedName>
</protein>
<dbReference type="SMART" id="SM00450">
    <property type="entry name" value="RHOD"/>
    <property type="match status" value="1"/>
</dbReference>
<evidence type="ECO:0000313" key="3">
    <source>
        <dbReference type="Proteomes" id="UP000050465"/>
    </source>
</evidence>
<dbReference type="CDD" id="cd00158">
    <property type="entry name" value="RHOD"/>
    <property type="match status" value="1"/>
</dbReference>
<dbReference type="SUPFAM" id="SSF52821">
    <property type="entry name" value="Rhodanese/Cell cycle control phosphatase"/>
    <property type="match status" value="1"/>
</dbReference>
<comment type="caution">
    <text evidence="2">The sequence shown here is derived from an EMBL/GenBank/DDBJ whole genome shotgun (WGS) entry which is preliminary data.</text>
</comment>
<dbReference type="PROSITE" id="PS50206">
    <property type="entry name" value="RHODANESE_3"/>
    <property type="match status" value="1"/>
</dbReference>
<name>A0A0P7ZRI7_9CYAN</name>
<accession>A0A0P7ZRI7</accession>
<evidence type="ECO:0000313" key="2">
    <source>
        <dbReference type="EMBL" id="KPQ32583.1"/>
    </source>
</evidence>
<dbReference type="STRING" id="1666911.HLUCCA11_21140"/>
<dbReference type="InterPro" id="IPR001763">
    <property type="entry name" value="Rhodanese-like_dom"/>
</dbReference>
<dbReference type="Proteomes" id="UP000050465">
    <property type="component" value="Unassembled WGS sequence"/>
</dbReference>
<dbReference type="InterPro" id="IPR036873">
    <property type="entry name" value="Rhodanese-like_dom_sf"/>
</dbReference>
<dbReference type="GO" id="GO:0004792">
    <property type="term" value="F:thiosulfate-cyanide sulfurtransferase activity"/>
    <property type="evidence" value="ECO:0007669"/>
    <property type="project" value="TreeGrafter"/>
</dbReference>
<organism evidence="2 3">
    <name type="scientific">Phormidesmis priestleyi Ana</name>
    <dbReference type="NCBI Taxonomy" id="1666911"/>
    <lineage>
        <taxon>Bacteria</taxon>
        <taxon>Bacillati</taxon>
        <taxon>Cyanobacteriota</taxon>
        <taxon>Cyanophyceae</taxon>
        <taxon>Leptolyngbyales</taxon>
        <taxon>Leptolyngbyaceae</taxon>
        <taxon>Phormidesmis</taxon>
    </lineage>
</organism>
<dbReference type="Pfam" id="PF00581">
    <property type="entry name" value="Rhodanese"/>
    <property type="match status" value="1"/>
</dbReference>
<evidence type="ECO:0000259" key="1">
    <source>
        <dbReference type="PROSITE" id="PS50206"/>
    </source>
</evidence>
<dbReference type="EMBL" id="LJZR01000052">
    <property type="protein sequence ID" value="KPQ32583.1"/>
    <property type="molecule type" value="Genomic_DNA"/>
</dbReference>